<proteinExistence type="predicted"/>
<dbReference type="AlphaFoldDB" id="A0A6S6T685"/>
<sequence>MGQEFNMPASTIKNIGNRPAEFIKEAGKYTQIDGERFVSVIEKDTGHIVAFWDKEVQLIEEENPTALPMLFNQIQNTPRAEKGSFEWHNDAMTFSTPWDYLAGNAIRDYLGADNRHIPASGDVESKSQFSESRPIESRALDFIRYEIRTEDFANWVRKE</sequence>
<accession>A0A6S6T685</accession>
<gene>
    <name evidence="1" type="ORF">HELGO_WM35560</name>
</gene>
<evidence type="ECO:0000313" key="1">
    <source>
        <dbReference type="EMBL" id="CAA6814384.1"/>
    </source>
</evidence>
<reference evidence="1" key="1">
    <citation type="submission" date="2020-01" db="EMBL/GenBank/DDBJ databases">
        <authorList>
            <person name="Meier V. D."/>
            <person name="Meier V D."/>
        </authorList>
    </citation>
    <scope>NUCLEOTIDE SEQUENCE</scope>
    <source>
        <strain evidence="1">HLG_WM_MAG_09</strain>
    </source>
</reference>
<organism evidence="1">
    <name type="scientific">uncultured Thiotrichaceae bacterium</name>
    <dbReference type="NCBI Taxonomy" id="298394"/>
    <lineage>
        <taxon>Bacteria</taxon>
        <taxon>Pseudomonadati</taxon>
        <taxon>Pseudomonadota</taxon>
        <taxon>Gammaproteobacteria</taxon>
        <taxon>Thiotrichales</taxon>
        <taxon>Thiotrichaceae</taxon>
        <taxon>environmental samples</taxon>
    </lineage>
</organism>
<name>A0A6S6T685_9GAMM</name>
<dbReference type="EMBL" id="CACVAT010000230">
    <property type="protein sequence ID" value="CAA6814384.1"/>
    <property type="molecule type" value="Genomic_DNA"/>
</dbReference>
<protein>
    <submittedName>
        <fullName evidence="1">Uncharacterized protein</fullName>
    </submittedName>
</protein>